<gene>
    <name evidence="9" type="ORF">VIBC2010_06999</name>
</gene>
<feature type="domain" description="Aldehyde dehydrogenase" evidence="8">
    <location>
        <begin position="16"/>
        <end position="448"/>
    </location>
</feature>
<name>E3BJC7_9VIBR</name>
<feature type="active site" evidence="5 6">
    <location>
        <position position="226"/>
    </location>
</feature>
<evidence type="ECO:0000256" key="1">
    <source>
        <dbReference type="ARBA" id="ARBA00009986"/>
    </source>
</evidence>
<dbReference type="AlphaFoldDB" id="E3BJC7"/>
<dbReference type="eggNOG" id="COG1012">
    <property type="taxonomic scope" value="Bacteria"/>
</dbReference>
<dbReference type="InterPro" id="IPR016163">
    <property type="entry name" value="Ald_DH_C"/>
</dbReference>
<evidence type="ECO:0000259" key="8">
    <source>
        <dbReference type="Pfam" id="PF00171"/>
    </source>
</evidence>
<dbReference type="OrthoDB" id="9812625at2"/>
<evidence type="ECO:0000256" key="6">
    <source>
        <dbReference type="PROSITE-ProRule" id="PRU10007"/>
    </source>
</evidence>
<dbReference type="EMBL" id="AEIU01000069">
    <property type="protein sequence ID" value="EFP96696.1"/>
    <property type="molecule type" value="Genomic_DNA"/>
</dbReference>
<dbReference type="Gene3D" id="3.40.309.10">
    <property type="entry name" value="Aldehyde Dehydrogenase, Chain A, domain 2"/>
    <property type="match status" value="1"/>
</dbReference>
<dbReference type="Pfam" id="PF00171">
    <property type="entry name" value="Aldedh"/>
    <property type="match status" value="1"/>
</dbReference>
<dbReference type="InterPro" id="IPR016162">
    <property type="entry name" value="Ald_DH_N"/>
</dbReference>
<dbReference type="STRING" id="796620.VIBC2010_06999"/>
<dbReference type="PANTHER" id="PTHR43570">
    <property type="entry name" value="ALDEHYDE DEHYDROGENASE"/>
    <property type="match status" value="1"/>
</dbReference>
<comment type="caution">
    <text evidence="9">The sequence shown here is derived from an EMBL/GenBank/DDBJ whole genome shotgun (WGS) entry which is preliminary data.</text>
</comment>
<dbReference type="InterPro" id="IPR015590">
    <property type="entry name" value="Aldehyde_DH_dom"/>
</dbReference>
<feature type="active site" evidence="5">
    <location>
        <position position="260"/>
    </location>
</feature>
<dbReference type="PANTHER" id="PTHR43570:SF20">
    <property type="entry name" value="ALDEHYDE DEHYDROGENASE ALDX-RELATED"/>
    <property type="match status" value="1"/>
</dbReference>
<keyword evidence="10" id="KW-1185">Reference proteome</keyword>
<evidence type="ECO:0000256" key="3">
    <source>
        <dbReference type="ARBA" id="ARBA00023027"/>
    </source>
</evidence>
<dbReference type="InterPro" id="IPR016161">
    <property type="entry name" value="Ald_DH/histidinol_DH"/>
</dbReference>
<evidence type="ECO:0000256" key="2">
    <source>
        <dbReference type="ARBA" id="ARBA00023002"/>
    </source>
</evidence>
<proteinExistence type="inferred from homology"/>
<dbReference type="SUPFAM" id="SSF53720">
    <property type="entry name" value="ALDH-like"/>
    <property type="match status" value="1"/>
</dbReference>
<comment type="similarity">
    <text evidence="1 4 7">Belongs to the aldehyde dehydrogenase family.</text>
</comment>
<evidence type="ECO:0000313" key="9">
    <source>
        <dbReference type="EMBL" id="EFP96696.1"/>
    </source>
</evidence>
<dbReference type="PROSITE" id="PS00687">
    <property type="entry name" value="ALDEHYDE_DEHYDR_GLU"/>
    <property type="match status" value="1"/>
</dbReference>
<dbReference type="GO" id="GO:0005737">
    <property type="term" value="C:cytoplasm"/>
    <property type="evidence" value="ECO:0007669"/>
    <property type="project" value="TreeGrafter"/>
</dbReference>
<keyword evidence="2 4" id="KW-0560">Oxidoreductase</keyword>
<evidence type="ECO:0000256" key="5">
    <source>
        <dbReference type="PIRSR" id="PIRSR036492-1"/>
    </source>
</evidence>
<dbReference type="RefSeq" id="WP_009601126.1">
    <property type="nucleotide sequence ID" value="NZ_AEIU01000069.1"/>
</dbReference>
<dbReference type="GO" id="GO:0006081">
    <property type="term" value="P:aldehyde metabolic process"/>
    <property type="evidence" value="ECO:0007669"/>
    <property type="project" value="InterPro"/>
</dbReference>
<dbReference type="InterPro" id="IPR012394">
    <property type="entry name" value="Aldehyde_DH_NAD(P)"/>
</dbReference>
<protein>
    <recommendedName>
        <fullName evidence="4">Aldehyde dehydrogenase</fullName>
    </recommendedName>
</protein>
<dbReference type="Gene3D" id="3.40.605.10">
    <property type="entry name" value="Aldehyde Dehydrogenase, Chain A, domain 1"/>
    <property type="match status" value="1"/>
</dbReference>
<organism evidence="9 10">
    <name type="scientific">Vibrio caribbeanicus ATCC BAA-2122</name>
    <dbReference type="NCBI Taxonomy" id="796620"/>
    <lineage>
        <taxon>Bacteria</taxon>
        <taxon>Pseudomonadati</taxon>
        <taxon>Pseudomonadota</taxon>
        <taxon>Gammaproteobacteria</taxon>
        <taxon>Vibrionales</taxon>
        <taxon>Vibrionaceae</taxon>
        <taxon>Vibrio</taxon>
    </lineage>
</organism>
<evidence type="ECO:0000256" key="7">
    <source>
        <dbReference type="RuleBase" id="RU003345"/>
    </source>
</evidence>
<dbReference type="Proteomes" id="UP000002943">
    <property type="component" value="Unassembled WGS sequence"/>
</dbReference>
<sequence>MEKVVELNQWQKEHVQTACDLQALFDQVQDAYLQTPFVPYQDRIDLLKKFKSQLLLAKKDLVEALSNDYGYRSSFDSLICDILPAVSHIDYTISQLKSWMKPNRRKVDLLLFPSRVKVEYQPLGVIGVIVPWNFPVVLSVAPIITALAAGNRVMVKLSEYTPRTNQVIEGIFSHLSDHIVTVQGEGEIARYFSALPFNHLIFTGSTQVGKLVAAAAAQNLTPVTLELGGKSPAILAEDADVNAAVDAILLGKSINAGQICVAPDYLLLPQHKEQEFIDRYLTRFNKLYVKKGRMHSSTHIINNAHYQRLQALLNDAQIQGAKIHKIEKVESEGRQMPPYLLTQVTDDMRVMKEEIFGPILPVISYRTFDEVFDIINSRPRPLALYLMSNDKQKQQSIVRNTHSGGVVFNDTLVHVAVDDAPFGGIGESGMGHYHGKEGFLTFSKAKTVMSTPTWLPRSAWLLRFRKIALYVLGKLYIR</sequence>
<dbReference type="InterPro" id="IPR029510">
    <property type="entry name" value="Ald_DH_CS_GLU"/>
</dbReference>
<evidence type="ECO:0000313" key="10">
    <source>
        <dbReference type="Proteomes" id="UP000002943"/>
    </source>
</evidence>
<keyword evidence="3" id="KW-0520">NAD</keyword>
<dbReference type="GO" id="GO:0004029">
    <property type="term" value="F:aldehyde dehydrogenase (NAD+) activity"/>
    <property type="evidence" value="ECO:0007669"/>
    <property type="project" value="TreeGrafter"/>
</dbReference>
<reference evidence="9 10" key="1">
    <citation type="journal article" date="2012" name="Int. J. Syst. Evol. Microbiol.">
        <title>Vibrio caribbeanicus sp. nov., isolated from the marine sponge Scleritoderma cyanea.</title>
        <authorList>
            <person name="Hoffmann M."/>
            <person name="Monday S.R."/>
            <person name="Allard M.W."/>
            <person name="Strain E.A."/>
            <person name="Whittaker P."/>
            <person name="Naum M."/>
            <person name="McCarthy P.J."/>
            <person name="Lopez J.V."/>
            <person name="Fischer M."/>
            <person name="Brown E.W."/>
        </authorList>
    </citation>
    <scope>NUCLEOTIDE SEQUENCE [LARGE SCALE GENOMIC DNA]</scope>
    <source>
        <strain evidence="9 10">ATCC BAA-2122</strain>
    </source>
</reference>
<accession>E3BJC7</accession>
<evidence type="ECO:0000256" key="4">
    <source>
        <dbReference type="PIRNR" id="PIRNR036492"/>
    </source>
</evidence>
<dbReference type="CDD" id="cd07133">
    <property type="entry name" value="ALDH_CALDH_CalB"/>
    <property type="match status" value="1"/>
</dbReference>
<dbReference type="PIRSF" id="PIRSF036492">
    <property type="entry name" value="ALDH"/>
    <property type="match status" value="1"/>
</dbReference>